<dbReference type="Proteomes" id="UP000009170">
    <property type="component" value="Unassembled WGS sequence"/>
</dbReference>
<dbReference type="Pfam" id="PF08154">
    <property type="entry name" value="NLE"/>
    <property type="match status" value="1"/>
</dbReference>
<feature type="repeat" description="WD" evidence="6">
    <location>
        <begin position="467"/>
        <end position="500"/>
    </location>
</feature>
<evidence type="ECO:0000256" key="1">
    <source>
        <dbReference type="ARBA" id="ARBA00004604"/>
    </source>
</evidence>
<evidence type="ECO:0000256" key="2">
    <source>
        <dbReference type="ARBA" id="ARBA00022574"/>
    </source>
</evidence>
<dbReference type="GO" id="GO:0005730">
    <property type="term" value="C:nucleolus"/>
    <property type="evidence" value="ECO:0007669"/>
    <property type="project" value="UniProtKB-SubCell"/>
</dbReference>
<keyword evidence="9" id="KW-1185">Reference proteome</keyword>
<dbReference type="AlphaFoldDB" id="A0A090N4K1"/>
<reference evidence="8 9" key="2">
    <citation type="journal article" date="2014" name="BMC Genomics">
        <title>An improved genome of the model marine alga Ostreococcus tauri unfolds by assessing Illumina de novo assemblies.</title>
        <authorList>
            <person name="Blanc-Mathieu R."/>
            <person name="Verhelst B."/>
            <person name="Derelle E."/>
            <person name="Rombauts S."/>
            <person name="Bouget F.Y."/>
            <person name="Carre I."/>
            <person name="Chateau A."/>
            <person name="Eyre-Walker A."/>
            <person name="Grimsley N."/>
            <person name="Moreau H."/>
            <person name="Piegu B."/>
            <person name="Rivals E."/>
            <person name="Schackwitz W."/>
            <person name="Van de Peer Y."/>
            <person name="Piganeau G."/>
        </authorList>
    </citation>
    <scope>NUCLEOTIDE SEQUENCE [LARGE SCALE GENOMIC DNA]</scope>
    <source>
        <strain evidence="9">OTTH 0595 / CCAP 157/2 / RCC745</strain>
    </source>
</reference>
<evidence type="ECO:0000256" key="4">
    <source>
        <dbReference type="ARBA" id="ARBA00023242"/>
    </source>
</evidence>
<feature type="repeat" description="WD" evidence="6">
    <location>
        <begin position="425"/>
        <end position="457"/>
    </location>
</feature>
<dbReference type="SUPFAM" id="SSF50978">
    <property type="entry name" value="WD40 repeat-like"/>
    <property type="match status" value="1"/>
</dbReference>
<dbReference type="GeneID" id="9837406"/>
<feature type="repeat" description="WD" evidence="6">
    <location>
        <begin position="216"/>
        <end position="253"/>
    </location>
</feature>
<organism evidence="8 9">
    <name type="scientific">Ostreococcus tauri</name>
    <name type="common">Marine green alga</name>
    <dbReference type="NCBI Taxonomy" id="70448"/>
    <lineage>
        <taxon>Eukaryota</taxon>
        <taxon>Viridiplantae</taxon>
        <taxon>Chlorophyta</taxon>
        <taxon>Mamiellophyceae</taxon>
        <taxon>Mamiellales</taxon>
        <taxon>Bathycoccaceae</taxon>
        <taxon>Ostreococcus</taxon>
    </lineage>
</organism>
<sequence>MSAETNKRAKPNETVVDSAAAAVKHRETNLIARLVDVEGVAVGPELDLPPDCTSKELQTLLSSLLRARGEEEDEARAEAPHAFYVNGEEVIGELAATLEQLNASVESVVQIVFQPQSVFRVRAVTRCSAAISGHAEAVLSVAFSSDGKNLASGSGDTTVRLWNLNTQGPKHTLQGHTNWVLCIAWSADGNFLASGSMDNTVRLWDPTSGEARGGPLKGHKKHVTAIAWEPAHVAYPVVRFCSASADGSVRVWDAVRRVCLFTMSAHTKAISAVKWGGEGLIYTASRDTTIYVWDATDGKVVRQLKGHAHWVNSLALSSEYALRTGPYDHTGAKPENDAQAKAQALKRYKEATGGKPERLVSGSDDFTMFMWEPSTSKTPLQRLTGHQQLINHVLFSPDGRYFASASFDKGVKLWDGATGKFITSFRGHVGAVYQLAWSADSRLLMSASKDSTLKVWDCRLKKLKEDLPGHADEVYAVDWSPLGAKAASGGKDKMLRLWMH</sequence>
<comment type="similarity">
    <text evidence="5">Belongs to the NLE1/RSA4 family.</text>
</comment>
<dbReference type="Gene3D" id="2.130.10.10">
    <property type="entry name" value="YVTN repeat-like/Quinoprotein amine dehydrogenase"/>
    <property type="match status" value="1"/>
</dbReference>
<dbReference type="InterPro" id="IPR001632">
    <property type="entry name" value="WD40_G-protein_beta-like"/>
</dbReference>
<dbReference type="SMART" id="SM00320">
    <property type="entry name" value="WD40"/>
    <property type="match status" value="8"/>
</dbReference>
<accession>A0A090N4K1</accession>
<dbReference type="Pfam" id="PF00400">
    <property type="entry name" value="WD40"/>
    <property type="match status" value="7"/>
</dbReference>
<evidence type="ECO:0000259" key="7">
    <source>
        <dbReference type="Pfam" id="PF08154"/>
    </source>
</evidence>
<dbReference type="GO" id="GO:0000027">
    <property type="term" value="P:ribosomal large subunit assembly"/>
    <property type="evidence" value="ECO:0007669"/>
    <property type="project" value="TreeGrafter"/>
</dbReference>
<comment type="subcellular location">
    <subcellularLocation>
        <location evidence="1">Nucleus</location>
        <location evidence="1">Nucleolus</location>
    </subcellularLocation>
</comment>
<feature type="domain" description="NLE" evidence="7">
    <location>
        <begin position="32"/>
        <end position="97"/>
    </location>
</feature>
<protein>
    <submittedName>
        <fullName evidence="8">WD40/YVTN repeat-like-containing domain</fullName>
    </submittedName>
</protein>
<dbReference type="InterPro" id="IPR001680">
    <property type="entry name" value="WD40_rpt"/>
</dbReference>
<feature type="repeat" description="WD" evidence="6">
    <location>
        <begin position="383"/>
        <end position="424"/>
    </location>
</feature>
<dbReference type="FunCoup" id="A0A090N4K1">
    <property type="interactions" value="1477"/>
</dbReference>
<keyword evidence="2 6" id="KW-0853">WD repeat</keyword>
<dbReference type="InterPro" id="IPR019775">
    <property type="entry name" value="WD40_repeat_CS"/>
</dbReference>
<dbReference type="EMBL" id="CAID01000013">
    <property type="protein sequence ID" value="CEG00008.1"/>
    <property type="molecule type" value="Genomic_DNA"/>
</dbReference>
<evidence type="ECO:0000313" key="8">
    <source>
        <dbReference type="EMBL" id="CEG00008.1"/>
    </source>
</evidence>
<dbReference type="RefSeq" id="XP_022840151.1">
    <property type="nucleotide sequence ID" value="XM_022982647.1"/>
</dbReference>
<feature type="repeat" description="WD" evidence="6">
    <location>
        <begin position="263"/>
        <end position="303"/>
    </location>
</feature>
<dbReference type="PANTHER" id="PTHR19848:SF0">
    <property type="entry name" value="NOTCHLESS PROTEIN HOMOLOG 1"/>
    <property type="match status" value="1"/>
</dbReference>
<dbReference type="CDD" id="cd00200">
    <property type="entry name" value="WD40"/>
    <property type="match status" value="1"/>
</dbReference>
<dbReference type="STRING" id="70448.A0A090N4K1"/>
<evidence type="ECO:0000256" key="3">
    <source>
        <dbReference type="ARBA" id="ARBA00022737"/>
    </source>
</evidence>
<dbReference type="PANTHER" id="PTHR19848">
    <property type="entry name" value="WD40 REPEAT PROTEIN"/>
    <property type="match status" value="1"/>
</dbReference>
<keyword evidence="4" id="KW-0539">Nucleus</keyword>
<dbReference type="PROSITE" id="PS00678">
    <property type="entry name" value="WD_REPEATS_1"/>
    <property type="match status" value="2"/>
</dbReference>
<dbReference type="PROSITE" id="PS50294">
    <property type="entry name" value="WD_REPEATS_REGION"/>
    <property type="match status" value="7"/>
</dbReference>
<comment type="caution">
    <text evidence="8">The sequence shown here is derived from an EMBL/GenBank/DDBJ whole genome shotgun (WGS) entry which is preliminary data.</text>
</comment>
<evidence type="ECO:0000256" key="6">
    <source>
        <dbReference type="PROSITE-ProRule" id="PRU00221"/>
    </source>
</evidence>
<reference evidence="9" key="1">
    <citation type="journal article" date="2006" name="Proc. Natl. Acad. Sci. U.S.A.">
        <title>Genome analysis of the smallest free-living eukaryote Ostreococcus tauri unveils many unique features.</title>
        <authorList>
            <person name="Derelle E."/>
            <person name="Ferraz C."/>
            <person name="Rombauts S."/>
            <person name="Rouze P."/>
            <person name="Worden A.Z."/>
            <person name="Robbens S."/>
            <person name="Partensky F."/>
            <person name="Degroeve S."/>
            <person name="Echeynie S."/>
            <person name="Cooke R."/>
            <person name="Saeys Y."/>
            <person name="Wuyts J."/>
            <person name="Jabbari K."/>
            <person name="Bowler C."/>
            <person name="Panaud O."/>
            <person name="Piegu B."/>
            <person name="Ball S.G."/>
            <person name="Ral J.-P."/>
            <person name="Bouget F.-Y."/>
            <person name="Piganeau G."/>
            <person name="De Baets B."/>
            <person name="Picard A."/>
            <person name="Delseny M."/>
            <person name="Demaille J."/>
            <person name="Van de Peer Y."/>
            <person name="Moreau H."/>
        </authorList>
    </citation>
    <scope>NUCLEOTIDE SEQUENCE [LARGE SCALE GENOMIC DNA]</scope>
    <source>
        <strain evidence="9">OTTH 0595 / CCAP 157/2 / RCC745</strain>
    </source>
</reference>
<feature type="repeat" description="WD" evidence="6">
    <location>
        <begin position="173"/>
        <end position="205"/>
    </location>
</feature>
<proteinExistence type="inferred from homology"/>
<dbReference type="InterPro" id="IPR036322">
    <property type="entry name" value="WD40_repeat_dom_sf"/>
</dbReference>
<name>A0A090N4K1_OSTTA</name>
<evidence type="ECO:0000313" key="9">
    <source>
        <dbReference type="Proteomes" id="UP000009170"/>
    </source>
</evidence>
<dbReference type="PRINTS" id="PR00320">
    <property type="entry name" value="GPROTEINBRPT"/>
</dbReference>
<dbReference type="InParanoid" id="A0A090N4K1"/>
<dbReference type="FunFam" id="2.130.10.10:FF:000092">
    <property type="entry name" value="notchless protein homolog"/>
    <property type="match status" value="1"/>
</dbReference>
<gene>
    <name evidence="8" type="ORF">OT_ostta13g00130</name>
</gene>
<keyword evidence="3" id="KW-0677">Repeat</keyword>
<dbReference type="PRINTS" id="PR00319">
    <property type="entry name" value="GPROTEINB"/>
</dbReference>
<dbReference type="PROSITE" id="PS50082">
    <property type="entry name" value="WD_REPEATS_2"/>
    <property type="match status" value="7"/>
</dbReference>
<dbReference type="OrthoDB" id="10267436at2759"/>
<feature type="repeat" description="WD" evidence="6">
    <location>
        <begin position="131"/>
        <end position="172"/>
    </location>
</feature>
<dbReference type="KEGG" id="ota:OT_ostta13g00130"/>
<dbReference type="InterPro" id="IPR020472">
    <property type="entry name" value="WD40_PAC1"/>
</dbReference>
<dbReference type="InterPro" id="IPR015943">
    <property type="entry name" value="WD40/YVTN_repeat-like_dom_sf"/>
</dbReference>
<evidence type="ECO:0000256" key="5">
    <source>
        <dbReference type="ARBA" id="ARBA00061016"/>
    </source>
</evidence>
<dbReference type="InterPro" id="IPR012972">
    <property type="entry name" value="NLE"/>
</dbReference>